<feature type="transmembrane region" description="Helical" evidence="1">
    <location>
        <begin position="20"/>
        <end position="40"/>
    </location>
</feature>
<evidence type="ECO:0000313" key="3">
    <source>
        <dbReference type="Proteomes" id="UP001160550"/>
    </source>
</evidence>
<evidence type="ECO:0000313" key="2">
    <source>
        <dbReference type="EMBL" id="MDH7451578.1"/>
    </source>
</evidence>
<dbReference type="Proteomes" id="UP001160550">
    <property type="component" value="Unassembled WGS sequence"/>
</dbReference>
<name>A0ABT6MMC4_9GAMM</name>
<keyword evidence="1" id="KW-1133">Transmembrane helix</keyword>
<organism evidence="2 3">
    <name type="scientific">Luteimonas composti</name>
    <dbReference type="NCBI Taxonomy" id="398257"/>
    <lineage>
        <taxon>Bacteria</taxon>
        <taxon>Pseudomonadati</taxon>
        <taxon>Pseudomonadota</taxon>
        <taxon>Gammaproteobacteria</taxon>
        <taxon>Lysobacterales</taxon>
        <taxon>Lysobacteraceae</taxon>
        <taxon>Luteimonas</taxon>
    </lineage>
</organism>
<evidence type="ECO:0000256" key="1">
    <source>
        <dbReference type="SAM" id="Phobius"/>
    </source>
</evidence>
<dbReference type="SUPFAM" id="SSF47175">
    <property type="entry name" value="Cytochromes"/>
    <property type="match status" value="1"/>
</dbReference>
<reference evidence="2" key="2">
    <citation type="submission" date="2023-04" db="EMBL/GenBank/DDBJ databases">
        <authorList>
            <person name="Sun J.-Q."/>
        </authorList>
    </citation>
    <scope>NUCLEOTIDE SEQUENCE</scope>
    <source>
        <strain evidence="2">CC-YY355</strain>
    </source>
</reference>
<accession>A0ABT6MMC4</accession>
<dbReference type="EMBL" id="JARYGX010000003">
    <property type="protein sequence ID" value="MDH7451578.1"/>
    <property type="molecule type" value="Genomic_DNA"/>
</dbReference>
<evidence type="ECO:0008006" key="4">
    <source>
        <dbReference type="Google" id="ProtNLM"/>
    </source>
</evidence>
<reference evidence="2" key="1">
    <citation type="journal article" date="2007" name="Int. J. Syst. Evol. Microbiol.">
        <title>Luteimonas composti sp. nov., a moderately thermophilic bacterium isolated from food waste.</title>
        <authorList>
            <person name="Young C.C."/>
            <person name="Kampfer P."/>
            <person name="Chen W.M."/>
            <person name="Yen W.S."/>
            <person name="Arun A.B."/>
            <person name="Lai W.A."/>
            <person name="Shen F.T."/>
            <person name="Rekha P.D."/>
            <person name="Lin K.Y."/>
            <person name="Chou J.H."/>
        </authorList>
    </citation>
    <scope>NUCLEOTIDE SEQUENCE</scope>
    <source>
        <strain evidence="2">CC-YY355</strain>
    </source>
</reference>
<dbReference type="Gene3D" id="1.20.120.10">
    <property type="entry name" value="Cytochrome c/b562"/>
    <property type="match status" value="1"/>
</dbReference>
<dbReference type="InterPro" id="IPR002321">
    <property type="entry name" value="Cyt_c_II"/>
</dbReference>
<dbReference type="PROSITE" id="PS51009">
    <property type="entry name" value="CYTCII"/>
    <property type="match status" value="1"/>
</dbReference>
<dbReference type="RefSeq" id="WP_280940783.1">
    <property type="nucleotide sequence ID" value="NZ_JARYGX010000003.1"/>
</dbReference>
<keyword evidence="3" id="KW-1185">Reference proteome</keyword>
<keyword evidence="1" id="KW-0472">Membrane</keyword>
<dbReference type="InterPro" id="IPR010980">
    <property type="entry name" value="Cyt_c/b562"/>
</dbReference>
<comment type="caution">
    <text evidence="2">The sequence shown here is derived from an EMBL/GenBank/DDBJ whole genome shotgun (WGS) entry which is preliminary data.</text>
</comment>
<proteinExistence type="predicted"/>
<gene>
    <name evidence="2" type="ORF">QF205_00590</name>
</gene>
<protein>
    <recommendedName>
        <fullName evidence="4">Cytochrome c</fullName>
    </recommendedName>
</protein>
<keyword evidence="1" id="KW-0812">Transmembrane</keyword>
<sequence length="153" mass="16863">MSATPPGTRPERKPPSAAARYFFMFLLGLVIGVVALVMLLRTLEARKTWRDHYPEALMHVLAAQTAQMRDNAGANRCSPTDTLPHLQSLRSLGNDFERAFPDLRDDQRFVQHAAQFRGTLDAALGAPAVGCEGVQQTSARIGEACKACHQDFR</sequence>